<dbReference type="AlphaFoldDB" id="A0A179SXX6"/>
<evidence type="ECO:0000313" key="2">
    <source>
        <dbReference type="EMBL" id="OAS86301.1"/>
    </source>
</evidence>
<accession>A0A179SXX6</accession>
<organism evidence="2 3">
    <name type="scientific">Metabacillus litoralis</name>
    <dbReference type="NCBI Taxonomy" id="152268"/>
    <lineage>
        <taxon>Bacteria</taxon>
        <taxon>Bacillati</taxon>
        <taxon>Bacillota</taxon>
        <taxon>Bacilli</taxon>
        <taxon>Bacillales</taxon>
        <taxon>Bacillaceae</taxon>
        <taxon>Metabacillus</taxon>
    </lineage>
</organism>
<proteinExistence type="predicted"/>
<protein>
    <recommendedName>
        <fullName evidence="1">YpoC-like domain-containing protein</fullName>
    </recommendedName>
</protein>
<feature type="domain" description="YpoC-like" evidence="1">
    <location>
        <begin position="68"/>
        <end position="177"/>
    </location>
</feature>
<dbReference type="OrthoDB" id="2360594at2"/>
<dbReference type="STRING" id="152268.A6K24_21515"/>
<reference evidence="3" key="1">
    <citation type="submission" date="2016-04" db="EMBL/GenBank/DDBJ databases">
        <authorList>
            <person name="Lyu Z."/>
            <person name="Lyu W."/>
        </authorList>
    </citation>
    <scope>NUCLEOTIDE SEQUENCE [LARGE SCALE GENOMIC DNA]</scope>
    <source>
        <strain evidence="3">C44</strain>
    </source>
</reference>
<name>A0A179SXX6_9BACI</name>
<evidence type="ECO:0000313" key="3">
    <source>
        <dbReference type="Proteomes" id="UP000078534"/>
    </source>
</evidence>
<dbReference type="RefSeq" id="WP_066331800.1">
    <property type="nucleotide sequence ID" value="NZ_LWSG01000013.1"/>
</dbReference>
<dbReference type="Proteomes" id="UP000078534">
    <property type="component" value="Unassembled WGS sequence"/>
</dbReference>
<comment type="caution">
    <text evidence="2">The sequence shown here is derived from an EMBL/GenBank/DDBJ whole genome shotgun (WGS) entry which is preliminary data.</text>
</comment>
<dbReference type="Pfam" id="PF21747">
    <property type="entry name" value="YpoC"/>
    <property type="match status" value="1"/>
</dbReference>
<dbReference type="InterPro" id="IPR048427">
    <property type="entry name" value="YpoC"/>
</dbReference>
<evidence type="ECO:0000259" key="1">
    <source>
        <dbReference type="Pfam" id="PF21747"/>
    </source>
</evidence>
<keyword evidence="3" id="KW-1185">Reference proteome</keyword>
<dbReference type="EMBL" id="LWSG01000013">
    <property type="protein sequence ID" value="OAS86301.1"/>
    <property type="molecule type" value="Genomic_DNA"/>
</dbReference>
<gene>
    <name evidence="2" type="ORF">A6K24_21515</name>
</gene>
<sequence length="189" mass="22214">MLDNHDTEYKIPESFLFAPFSTKRKTFKKLDMVDIDDILSKELFYFDMLHLVSNQLSKDPPWENSEITVKAVIQQWKMLEPDLQISYAKRKPNLEVESVSIQSISLFLLALFWANNTPIKSLNVKEMMVSELKLKPVNCEERLLFILNKPTGYHSFIQLQQLFAELEKNYYKTLAIQGLKQKKEITAYE</sequence>